<comment type="caution">
    <text evidence="6">The sequence shown here is derived from an EMBL/GenBank/DDBJ whole genome shotgun (WGS) entry which is preliminary data.</text>
</comment>
<organism evidence="6 7">
    <name type="scientific">Mycena pura</name>
    <dbReference type="NCBI Taxonomy" id="153505"/>
    <lineage>
        <taxon>Eukaryota</taxon>
        <taxon>Fungi</taxon>
        <taxon>Dikarya</taxon>
        <taxon>Basidiomycota</taxon>
        <taxon>Agaricomycotina</taxon>
        <taxon>Agaricomycetes</taxon>
        <taxon>Agaricomycetidae</taxon>
        <taxon>Agaricales</taxon>
        <taxon>Marasmiineae</taxon>
        <taxon>Mycenaceae</taxon>
        <taxon>Mycena</taxon>
    </lineage>
</organism>
<feature type="non-terminal residue" evidence="6">
    <location>
        <position position="1"/>
    </location>
</feature>
<dbReference type="EMBL" id="JARJCW010000002">
    <property type="protein sequence ID" value="KAJ7229078.1"/>
    <property type="molecule type" value="Genomic_DNA"/>
</dbReference>
<protein>
    <recommendedName>
        <fullName evidence="5">CFEM domain-containing protein</fullName>
    </recommendedName>
</protein>
<proteinExistence type="predicted"/>
<keyword evidence="7" id="KW-1185">Reference proteome</keyword>
<feature type="domain" description="CFEM" evidence="5">
    <location>
        <begin position="1"/>
        <end position="60"/>
    </location>
</feature>
<name>A0AAD7E546_9AGAR</name>
<evidence type="ECO:0000313" key="6">
    <source>
        <dbReference type="EMBL" id="KAJ7229078.1"/>
    </source>
</evidence>
<keyword evidence="4" id="KW-1015">Disulfide bond</keyword>
<dbReference type="Proteomes" id="UP001219525">
    <property type="component" value="Unassembled WGS sequence"/>
</dbReference>
<accession>A0AAD7E546</accession>
<gene>
    <name evidence="6" type="ORF">GGX14DRAFT_311277</name>
</gene>
<comment type="subcellular location">
    <subcellularLocation>
        <location evidence="1">Secreted</location>
    </subcellularLocation>
</comment>
<evidence type="ECO:0000256" key="2">
    <source>
        <dbReference type="ARBA" id="ARBA00022525"/>
    </source>
</evidence>
<evidence type="ECO:0000313" key="7">
    <source>
        <dbReference type="Proteomes" id="UP001219525"/>
    </source>
</evidence>
<dbReference type="GO" id="GO:0005576">
    <property type="term" value="C:extracellular region"/>
    <property type="evidence" value="ECO:0007669"/>
    <property type="project" value="UniProtKB-SubCell"/>
</dbReference>
<reference evidence="6" key="1">
    <citation type="submission" date="2023-03" db="EMBL/GenBank/DDBJ databases">
        <title>Massive genome expansion in bonnet fungi (Mycena s.s.) driven by repeated elements and novel gene families across ecological guilds.</title>
        <authorList>
            <consortium name="Lawrence Berkeley National Laboratory"/>
            <person name="Harder C.B."/>
            <person name="Miyauchi S."/>
            <person name="Viragh M."/>
            <person name="Kuo A."/>
            <person name="Thoen E."/>
            <person name="Andreopoulos B."/>
            <person name="Lu D."/>
            <person name="Skrede I."/>
            <person name="Drula E."/>
            <person name="Henrissat B."/>
            <person name="Morin E."/>
            <person name="Kohler A."/>
            <person name="Barry K."/>
            <person name="LaButti K."/>
            <person name="Morin E."/>
            <person name="Salamov A."/>
            <person name="Lipzen A."/>
            <person name="Mereny Z."/>
            <person name="Hegedus B."/>
            <person name="Baldrian P."/>
            <person name="Stursova M."/>
            <person name="Weitz H."/>
            <person name="Taylor A."/>
            <person name="Grigoriev I.V."/>
            <person name="Nagy L.G."/>
            <person name="Martin F."/>
            <person name="Kauserud H."/>
        </authorList>
    </citation>
    <scope>NUCLEOTIDE SEQUENCE</scope>
    <source>
        <strain evidence="6">9144</strain>
    </source>
</reference>
<sequence>PACADNCLNDPPNLGGCLISDFKCLCNSFPFLSSTLACIQTACQGADQQTAISGAEDLCL</sequence>
<dbReference type="AlphaFoldDB" id="A0AAD7E546"/>
<evidence type="ECO:0000256" key="3">
    <source>
        <dbReference type="ARBA" id="ARBA00022729"/>
    </source>
</evidence>
<dbReference type="InterPro" id="IPR008427">
    <property type="entry name" value="Extracellular_membr_CFEM_dom"/>
</dbReference>
<keyword evidence="2" id="KW-0964">Secreted</keyword>
<evidence type="ECO:0000256" key="1">
    <source>
        <dbReference type="ARBA" id="ARBA00004613"/>
    </source>
</evidence>
<keyword evidence="3" id="KW-0732">Signal</keyword>
<dbReference type="PROSITE" id="PS52012">
    <property type="entry name" value="CFEM"/>
    <property type="match status" value="1"/>
</dbReference>
<dbReference type="Pfam" id="PF05730">
    <property type="entry name" value="CFEM"/>
    <property type="match status" value="1"/>
</dbReference>
<evidence type="ECO:0000259" key="5">
    <source>
        <dbReference type="PROSITE" id="PS52012"/>
    </source>
</evidence>
<evidence type="ECO:0000256" key="4">
    <source>
        <dbReference type="ARBA" id="ARBA00023157"/>
    </source>
</evidence>
<feature type="non-terminal residue" evidence="6">
    <location>
        <position position="60"/>
    </location>
</feature>